<dbReference type="InterPro" id="IPR029063">
    <property type="entry name" value="SAM-dependent_MTases_sf"/>
</dbReference>
<comment type="caution">
    <text evidence="5">The sequence shown here is derived from an EMBL/GenBank/DDBJ whole genome shotgun (WGS) entry which is preliminary data.</text>
</comment>
<dbReference type="RefSeq" id="WP_055968860.1">
    <property type="nucleotide sequence ID" value="NZ_FMYN01000001.1"/>
</dbReference>
<evidence type="ECO:0000256" key="3">
    <source>
        <dbReference type="ARBA" id="ARBA00022691"/>
    </source>
</evidence>
<evidence type="ECO:0000313" key="6">
    <source>
        <dbReference type="Proteomes" id="UP000053797"/>
    </source>
</evidence>
<gene>
    <name evidence="5" type="ORF">AS033_02155</name>
</gene>
<dbReference type="InterPro" id="IPR013216">
    <property type="entry name" value="Methyltransf_11"/>
</dbReference>
<accession>A0A0V8GIU3</accession>
<dbReference type="SUPFAM" id="SSF53335">
    <property type="entry name" value="S-adenosyl-L-methionine-dependent methyltransferases"/>
    <property type="match status" value="1"/>
</dbReference>
<evidence type="ECO:0000256" key="1">
    <source>
        <dbReference type="ARBA" id="ARBA00022603"/>
    </source>
</evidence>
<dbReference type="PANTHER" id="PTHR43464:SF19">
    <property type="entry name" value="UBIQUINONE BIOSYNTHESIS O-METHYLTRANSFERASE, MITOCHONDRIAL"/>
    <property type="match status" value="1"/>
</dbReference>
<keyword evidence="1 5" id="KW-0489">Methyltransferase</keyword>
<dbReference type="GO" id="GO:0008757">
    <property type="term" value="F:S-adenosylmethionine-dependent methyltransferase activity"/>
    <property type="evidence" value="ECO:0007669"/>
    <property type="project" value="InterPro"/>
</dbReference>
<dbReference type="OrthoDB" id="5522265at2"/>
<dbReference type="GO" id="GO:0032259">
    <property type="term" value="P:methylation"/>
    <property type="evidence" value="ECO:0007669"/>
    <property type="project" value="UniProtKB-KW"/>
</dbReference>
<keyword evidence="2 5" id="KW-0808">Transferase</keyword>
<dbReference type="GeneID" id="90838574"/>
<dbReference type="PANTHER" id="PTHR43464">
    <property type="entry name" value="METHYLTRANSFERASE"/>
    <property type="match status" value="1"/>
</dbReference>
<organism evidence="5 6">
    <name type="scientific">Exiguobacterium indicum</name>
    <dbReference type="NCBI Taxonomy" id="296995"/>
    <lineage>
        <taxon>Bacteria</taxon>
        <taxon>Bacillati</taxon>
        <taxon>Bacillota</taxon>
        <taxon>Bacilli</taxon>
        <taxon>Bacillales</taxon>
        <taxon>Bacillales Family XII. Incertae Sedis</taxon>
        <taxon>Exiguobacterium</taxon>
    </lineage>
</organism>
<evidence type="ECO:0000259" key="4">
    <source>
        <dbReference type="Pfam" id="PF08241"/>
    </source>
</evidence>
<keyword evidence="3" id="KW-0949">S-adenosyl-L-methionine</keyword>
<dbReference type="AlphaFoldDB" id="A0A0V8GIU3"/>
<evidence type="ECO:0000256" key="2">
    <source>
        <dbReference type="ARBA" id="ARBA00022679"/>
    </source>
</evidence>
<protein>
    <submittedName>
        <fullName evidence="5">Methyltransferase type 11</fullName>
    </submittedName>
</protein>
<dbReference type="Proteomes" id="UP000053797">
    <property type="component" value="Unassembled WGS sequence"/>
</dbReference>
<reference evidence="5 6" key="1">
    <citation type="journal article" date="2015" name="Int. J. Syst. Evol. Microbiol.">
        <title>Exiguobacterium enclense sp. nov., isolated from sediment.</title>
        <authorList>
            <person name="Dastager S.G."/>
            <person name="Mawlankar R."/>
            <person name="Sonalkar V.V."/>
            <person name="Thorat M.N."/>
            <person name="Mual P."/>
            <person name="Verma A."/>
            <person name="Krishnamurthi S."/>
            <person name="Tang S.K."/>
            <person name="Li W.J."/>
        </authorList>
    </citation>
    <scope>NUCLEOTIDE SEQUENCE [LARGE SCALE GENOMIC DNA]</scope>
    <source>
        <strain evidence="5 6">NIO-1109</strain>
    </source>
</reference>
<sequence>MSQTEHVWNQKAADWADRADDMWTNGSRKTVLPFLRKTITGGRLLDLGCGDGAACRLLTPDFQTVGLDVSDEMIRIAREKSPEQTFIVGTGEALPFADHAFDVVLAVNSLEWSTRPVQVLQEIERVAPLVVISLLGPTAAPRQLAYRRLYGEEVAMGNTMMPWELLQLAKERGWTLLDEAVIQKEGAVMTGHRLLDQAHAFSCLFAFQTTAARER</sequence>
<dbReference type="Gene3D" id="3.40.50.150">
    <property type="entry name" value="Vaccinia Virus protein VP39"/>
    <property type="match status" value="1"/>
</dbReference>
<evidence type="ECO:0000313" key="5">
    <source>
        <dbReference type="EMBL" id="KSU50200.1"/>
    </source>
</evidence>
<dbReference type="CDD" id="cd02440">
    <property type="entry name" value="AdoMet_MTases"/>
    <property type="match status" value="1"/>
</dbReference>
<proteinExistence type="predicted"/>
<dbReference type="Pfam" id="PF08241">
    <property type="entry name" value="Methyltransf_11"/>
    <property type="match status" value="1"/>
</dbReference>
<dbReference type="EMBL" id="LNQL01000001">
    <property type="protein sequence ID" value="KSU50200.1"/>
    <property type="molecule type" value="Genomic_DNA"/>
</dbReference>
<name>A0A0V8GIU3_9BACL</name>
<feature type="domain" description="Methyltransferase type 11" evidence="4">
    <location>
        <begin position="45"/>
        <end position="126"/>
    </location>
</feature>